<evidence type="ECO:0000259" key="1">
    <source>
        <dbReference type="Pfam" id="PF06985"/>
    </source>
</evidence>
<evidence type="ECO:0000313" key="2">
    <source>
        <dbReference type="EMBL" id="KAF9481232.1"/>
    </source>
</evidence>
<evidence type="ECO:0000313" key="3">
    <source>
        <dbReference type="Proteomes" id="UP000807469"/>
    </source>
</evidence>
<feature type="non-terminal residue" evidence="2">
    <location>
        <position position="233"/>
    </location>
</feature>
<dbReference type="Proteomes" id="UP000807469">
    <property type="component" value="Unassembled WGS sequence"/>
</dbReference>
<feature type="domain" description="Heterokaryon incompatibility" evidence="1">
    <location>
        <begin position="18"/>
        <end position="109"/>
    </location>
</feature>
<comment type="caution">
    <text evidence="2">The sequence shown here is derived from an EMBL/GenBank/DDBJ whole genome shotgun (WGS) entry which is preliminary data.</text>
</comment>
<dbReference type="EMBL" id="MU155181">
    <property type="protein sequence ID" value="KAF9481232.1"/>
    <property type="molecule type" value="Genomic_DNA"/>
</dbReference>
<keyword evidence="3" id="KW-1185">Reference proteome</keyword>
<sequence>MERDDEAIERVLSIHAGYAILSHTWFQITPGEVTYAQWNKGQFHESNAGYQKLLNFCRTAFNRHSLSLGWMDTICINKESSSELDESIRSMYNWYTRAKICIIYLASTRTVMTMPDDPWFTRGWTLQELIAPSVIKFYNRNWEDLAPLSRNDKMNDMALKQIEEATTITSNELNNMRFVTLSRKMQWAASRKVTREEDGSYSLMGIFSVSFSIAYGEGAERAFGRLIAQILHS</sequence>
<dbReference type="OrthoDB" id="2691269at2759"/>
<dbReference type="AlphaFoldDB" id="A0A9P5Z543"/>
<gene>
    <name evidence="2" type="ORF">BDN70DRAFT_855426</name>
</gene>
<accession>A0A9P5Z543</accession>
<organism evidence="2 3">
    <name type="scientific">Pholiota conissans</name>
    <dbReference type="NCBI Taxonomy" id="109636"/>
    <lineage>
        <taxon>Eukaryota</taxon>
        <taxon>Fungi</taxon>
        <taxon>Dikarya</taxon>
        <taxon>Basidiomycota</taxon>
        <taxon>Agaricomycotina</taxon>
        <taxon>Agaricomycetes</taxon>
        <taxon>Agaricomycetidae</taxon>
        <taxon>Agaricales</taxon>
        <taxon>Agaricineae</taxon>
        <taxon>Strophariaceae</taxon>
        <taxon>Pholiota</taxon>
    </lineage>
</organism>
<name>A0A9P5Z543_9AGAR</name>
<protein>
    <recommendedName>
        <fullName evidence="1">Heterokaryon incompatibility domain-containing protein</fullName>
    </recommendedName>
</protein>
<dbReference type="InterPro" id="IPR010730">
    <property type="entry name" value="HET"/>
</dbReference>
<dbReference type="PANTHER" id="PTHR10622">
    <property type="entry name" value="HET DOMAIN-CONTAINING PROTEIN"/>
    <property type="match status" value="1"/>
</dbReference>
<reference evidence="2" key="1">
    <citation type="submission" date="2020-11" db="EMBL/GenBank/DDBJ databases">
        <authorList>
            <consortium name="DOE Joint Genome Institute"/>
            <person name="Ahrendt S."/>
            <person name="Riley R."/>
            <person name="Andreopoulos W."/>
            <person name="Labutti K."/>
            <person name="Pangilinan J."/>
            <person name="Ruiz-Duenas F.J."/>
            <person name="Barrasa J.M."/>
            <person name="Sanchez-Garcia M."/>
            <person name="Camarero S."/>
            <person name="Miyauchi S."/>
            <person name="Serrano A."/>
            <person name="Linde D."/>
            <person name="Babiker R."/>
            <person name="Drula E."/>
            <person name="Ayuso-Fernandez I."/>
            <person name="Pacheco R."/>
            <person name="Padilla G."/>
            <person name="Ferreira P."/>
            <person name="Barriuso J."/>
            <person name="Kellner H."/>
            <person name="Castanera R."/>
            <person name="Alfaro M."/>
            <person name="Ramirez L."/>
            <person name="Pisabarro A.G."/>
            <person name="Kuo A."/>
            <person name="Tritt A."/>
            <person name="Lipzen A."/>
            <person name="He G."/>
            <person name="Yan M."/>
            <person name="Ng V."/>
            <person name="Cullen D."/>
            <person name="Martin F."/>
            <person name="Rosso M.-N."/>
            <person name="Henrissat B."/>
            <person name="Hibbett D."/>
            <person name="Martinez A.T."/>
            <person name="Grigoriev I.V."/>
        </authorList>
    </citation>
    <scope>NUCLEOTIDE SEQUENCE</scope>
    <source>
        <strain evidence="2">CIRM-BRFM 674</strain>
    </source>
</reference>
<proteinExistence type="predicted"/>
<dbReference type="Pfam" id="PF06985">
    <property type="entry name" value="HET"/>
    <property type="match status" value="1"/>
</dbReference>
<dbReference type="PANTHER" id="PTHR10622:SF10">
    <property type="entry name" value="HET DOMAIN-CONTAINING PROTEIN"/>
    <property type="match status" value="1"/>
</dbReference>